<sequence>MQGTSLTKHKRECKLYDAFDKFTNIKGESLHTYYLRFTQMINDMNIYNMNMEQFQVNTKFLNSLPPEWSKFVTDVKLVNNLHTSNYDQLYAYIKQHKLHANESSYKNPQLQQQFLPSQQGSIQPHQHYSSHYPSPTQFNQSSIPPSHLFQSYMNHQTLTFPQVIPQVAYQSPQAPTQLITESPFVDSGSSVLVFSPVDDPIACLNKAMAFLIVVASSRVMLRAQWEILQVDRQGLLNATTFKEKAILAEAQEARQILDEEQLTFLTDPRTPSGQAQTIIPHIAAFQTKDLDTYDSDCDDLSNAQAVLMANISNYGSDVISEVPNSDNYLNDMDNQSVHVLQDFEQSTAIDFTDNEIFSDSNIIPYSQYLQETQQATIQDTNLQAQQDSMILSVIEQMLSKSVLSQESSADETNLVSKKHVDVPVIDNEETLLLKEESRSKMSKRAKDPEVIAKKISHKPIDYEKLNRLTDDFEKRFTLEQGLLAKQAFWLCISNPTIESSLPPIRVKVPSELPKRSESCEKCLNLDAEFSKSKQKYNDLLNKYSELEKHCISLENDLKAQLKDKDTTICQLKDTIKSLRKNNKDEIVDHDKCHLVPINAELENSMAKLLSENERLCKEINHVKHDKVFVITSLKNDLRKLNGKATVDNAAQIPSATTVVPGMFKLDLEPLAPKLMHNRECYIFYLKHTHDQADILRGLVEQAKAKQPIDNELDFACKHAKRIQSSNANSVSVSINNTPVKNSVNDVKYGCLCAICGKCMIAETHHECVQLVVTKMKESKKSKSAKKHKKQNVWKPTVHVFTEVGLKWKPTGNRSQLMNFISKFLGIVRFGNDQIARIMGYDDYQLGNVVISRKNTCFIHDLEGVDLISRSQDINLYTISLDDMLKSVYFPKHQRLRAGYGTEDYLISTLGKAKNPLINPKLKALTKKNNISCIWICVARCLSLLLTGKVQKAGAPRAEVLTDSPVSKFISQDAPSTSIPSSQAQEHSSIISQELKNFKQAMTKPSWIDAIQKEIHEFERLKVWELVSVLKNKARLSAQGFRQEEGINFEESFAPIARIEAIRIFISNVAHNNMTINQMDVKMTFLNGELKKEVYISQPEVFVDQDNLSHVYKLKKALYGLKQAPRGWSILTDSKVTLTKHGRMTKPYSSPRFIANYFNAGYLKIDVKVPDSSCLKDSQPHKEFERSFCHSDTERLSRSDEVLKLKNFKKDASLKLLSYQIEKEERVRLVVGSPGASTTPIYSPGSLSTPIYSSGSSTPPRYSPGASTTQSYSLGTSRNAECSNCKHLLDKITASTLYFLLTMSSIYNVTSNLTQKALDAFCQKYHIPNTVHPELPHPNQNIRNSPTASIIAAAKISHFEMFTVTFPPLDCFIDFTTVSKVSRTVLVSVGLSRYYDLDGNVYPAFLTSAGEVLIVASEQRVELFGRIGTLERDNMRLRGKLERPLVVVPFVLSLTYYDVTPSDTYSIQALFEGVTFAFFRHADPTKVWIGKRQIEEGHVLLLDSTEGRVIPIAGEDGQAGSVIRVDHGGQNDNIENLNEGSGDADQENYSKDNDRASQDEAVTIVVDEEFQAAADDKLKGLLERSTLLEVGVTAATTVPFVTSSVTPTLEREGGGNTDSIYGPNLHIQRPSERSFVLPPSVMTATVTTTNVVSAPSTLVLGMIDQLAAPDFFSQLRSMDYDQLFAEFNVGVARQTRLSTEVRLRYEHNLRERKTIKRKCVRQADLLKERDVEIANSKAQLSLKEVEATEVIHLRNQVSIVEVARTELGSLTAQTAKLTQDLSNLELSCDELSVKATSLEPQRMDEQVKALSDRVAGIDFKLMALVLHLDEEFYPRFWTTIAGRAVIGLAIDKGTQAGLVAGIDHGKDKRGLADVASYDPSVEARYVFAVQAFYNLNFKLLTQLESQKDANIADIMSLLRLEGPSAETLEVSRLQPSYKQLFLPVHRKEDNVVTRETSLSDSLDMVHAYVQKLKESALSHRLSISNVMGVQANMLSSENLIGEASTSGVPVTDAATTALAILITAATISSILPISVTDYDMADAGVQDTAPHSPKIVYEKEDLETTPEHPSAS</sequence>
<accession>A0A6L2K6C1</accession>
<organism evidence="4">
    <name type="scientific">Tanacetum cinerariifolium</name>
    <name type="common">Dalmatian daisy</name>
    <name type="synonym">Chrysanthemum cinerariifolium</name>
    <dbReference type="NCBI Taxonomy" id="118510"/>
    <lineage>
        <taxon>Eukaryota</taxon>
        <taxon>Viridiplantae</taxon>
        <taxon>Streptophyta</taxon>
        <taxon>Embryophyta</taxon>
        <taxon>Tracheophyta</taxon>
        <taxon>Spermatophyta</taxon>
        <taxon>Magnoliopsida</taxon>
        <taxon>eudicotyledons</taxon>
        <taxon>Gunneridae</taxon>
        <taxon>Pentapetalae</taxon>
        <taxon>asterids</taxon>
        <taxon>campanulids</taxon>
        <taxon>Asterales</taxon>
        <taxon>Asteraceae</taxon>
        <taxon>Asteroideae</taxon>
        <taxon>Anthemideae</taxon>
        <taxon>Anthemidinae</taxon>
        <taxon>Tanacetum</taxon>
    </lineage>
</organism>
<protein>
    <submittedName>
        <fullName evidence="4">Copia protein</fullName>
    </submittedName>
</protein>
<evidence type="ECO:0000256" key="2">
    <source>
        <dbReference type="SAM" id="MobiDB-lite"/>
    </source>
</evidence>
<reference evidence="4" key="1">
    <citation type="journal article" date="2019" name="Sci. Rep.">
        <title>Draft genome of Tanacetum cinerariifolium, the natural source of mosquito coil.</title>
        <authorList>
            <person name="Yamashiro T."/>
            <person name="Shiraishi A."/>
            <person name="Satake H."/>
            <person name="Nakayama K."/>
        </authorList>
    </citation>
    <scope>NUCLEOTIDE SEQUENCE</scope>
</reference>
<dbReference type="InterPro" id="IPR013103">
    <property type="entry name" value="RVT_2"/>
</dbReference>
<feature type="region of interest" description="Disordered" evidence="2">
    <location>
        <begin position="2048"/>
        <end position="2071"/>
    </location>
</feature>
<evidence type="ECO:0000313" key="4">
    <source>
        <dbReference type="EMBL" id="GEU44549.1"/>
    </source>
</evidence>
<keyword evidence="1" id="KW-0175">Coiled coil</keyword>
<proteinExistence type="predicted"/>
<comment type="caution">
    <text evidence="4">The sequence shown here is derived from an EMBL/GenBank/DDBJ whole genome shotgun (WGS) entry which is preliminary data.</text>
</comment>
<feature type="coiled-coil region" evidence="1">
    <location>
        <begin position="598"/>
        <end position="625"/>
    </location>
</feature>
<feature type="coiled-coil region" evidence="1">
    <location>
        <begin position="529"/>
        <end position="563"/>
    </location>
</feature>
<evidence type="ECO:0000259" key="3">
    <source>
        <dbReference type="Pfam" id="PF07727"/>
    </source>
</evidence>
<gene>
    <name evidence="4" type="ORF">Tci_016527</name>
</gene>
<dbReference type="EMBL" id="BKCJ010001861">
    <property type="protein sequence ID" value="GEU44549.1"/>
    <property type="molecule type" value="Genomic_DNA"/>
</dbReference>
<feature type="compositionally biased region" description="Polar residues" evidence="2">
    <location>
        <begin position="1529"/>
        <end position="1538"/>
    </location>
</feature>
<feature type="region of interest" description="Disordered" evidence="2">
    <location>
        <begin position="1525"/>
        <end position="1555"/>
    </location>
</feature>
<feature type="domain" description="Reverse transcriptase Ty1/copia-type" evidence="3">
    <location>
        <begin position="1027"/>
        <end position="1146"/>
    </location>
</feature>
<name>A0A6L2K6C1_TANCI</name>
<dbReference type="Pfam" id="PF07727">
    <property type="entry name" value="RVT_2"/>
    <property type="match status" value="1"/>
</dbReference>
<evidence type="ECO:0000256" key="1">
    <source>
        <dbReference type="SAM" id="Coils"/>
    </source>
</evidence>